<sequence>MSNGQDTRAVFVTAPSTEVAQTLAQACVNIIPGLTSVYEWEGKVQSDSESLLMIKTSDSKLSKLSEWVVQNHPYDVPEVIALPIQGGSESYINWIKETLKKAPIVKE</sequence>
<dbReference type="PANTHER" id="PTHR23419">
    <property type="entry name" value="DIVALENT CATION TOLERANCE CUTA-RELATED"/>
    <property type="match status" value="1"/>
</dbReference>
<dbReference type="Pfam" id="PF03091">
    <property type="entry name" value="CutA1"/>
    <property type="match status" value="1"/>
</dbReference>
<dbReference type="GO" id="GO:0005507">
    <property type="term" value="F:copper ion binding"/>
    <property type="evidence" value="ECO:0007669"/>
    <property type="project" value="TreeGrafter"/>
</dbReference>
<dbReference type="Proteomes" id="UP000595437">
    <property type="component" value="Chromosome 15"/>
</dbReference>
<dbReference type="EMBL" id="CP045904">
    <property type="protein sequence ID" value="QQP35797.1"/>
    <property type="molecule type" value="Genomic_DNA"/>
</dbReference>
<dbReference type="AlphaFoldDB" id="A0A7T8GQD4"/>
<evidence type="ECO:0008006" key="4">
    <source>
        <dbReference type="Google" id="ProtNLM"/>
    </source>
</evidence>
<dbReference type="SUPFAM" id="SSF54913">
    <property type="entry name" value="GlnB-like"/>
    <property type="match status" value="1"/>
</dbReference>
<dbReference type="PANTHER" id="PTHR23419:SF8">
    <property type="entry name" value="FI09726P"/>
    <property type="match status" value="1"/>
</dbReference>
<comment type="similarity">
    <text evidence="1">Belongs to the CutA family.</text>
</comment>
<evidence type="ECO:0000313" key="3">
    <source>
        <dbReference type="Proteomes" id="UP000595437"/>
    </source>
</evidence>
<dbReference type="GO" id="GO:0010038">
    <property type="term" value="P:response to metal ion"/>
    <property type="evidence" value="ECO:0007669"/>
    <property type="project" value="InterPro"/>
</dbReference>
<accession>A0A7T8GQD4</accession>
<keyword evidence="3" id="KW-1185">Reference proteome</keyword>
<dbReference type="InterPro" id="IPR011322">
    <property type="entry name" value="N-reg_PII-like_a/b"/>
</dbReference>
<organism evidence="2 3">
    <name type="scientific">Caligus rogercresseyi</name>
    <name type="common">Sea louse</name>
    <dbReference type="NCBI Taxonomy" id="217165"/>
    <lineage>
        <taxon>Eukaryota</taxon>
        <taxon>Metazoa</taxon>
        <taxon>Ecdysozoa</taxon>
        <taxon>Arthropoda</taxon>
        <taxon>Crustacea</taxon>
        <taxon>Multicrustacea</taxon>
        <taxon>Hexanauplia</taxon>
        <taxon>Copepoda</taxon>
        <taxon>Siphonostomatoida</taxon>
        <taxon>Caligidae</taxon>
        <taxon>Caligus</taxon>
    </lineage>
</organism>
<dbReference type="InterPro" id="IPR015867">
    <property type="entry name" value="N-reg_PII/ATP_PRibTrfase_C"/>
</dbReference>
<evidence type="ECO:0000256" key="1">
    <source>
        <dbReference type="ARBA" id="ARBA00010169"/>
    </source>
</evidence>
<dbReference type="InterPro" id="IPR004323">
    <property type="entry name" value="Ion_tolerance_CutA"/>
</dbReference>
<name>A0A7T8GQD4_CALRO</name>
<dbReference type="Gene3D" id="3.30.70.120">
    <property type="match status" value="1"/>
</dbReference>
<reference evidence="3" key="1">
    <citation type="submission" date="2021-01" db="EMBL/GenBank/DDBJ databases">
        <title>Caligus Genome Assembly.</title>
        <authorList>
            <person name="Gallardo-Escarate C."/>
        </authorList>
    </citation>
    <scope>NUCLEOTIDE SEQUENCE [LARGE SCALE GENOMIC DNA]</scope>
</reference>
<proteinExistence type="inferred from homology"/>
<protein>
    <recommendedName>
        <fullName evidence="4">CutA homolog</fullName>
    </recommendedName>
</protein>
<gene>
    <name evidence="2" type="ORF">FKW44_020683</name>
</gene>
<dbReference type="OrthoDB" id="2017693at2759"/>
<evidence type="ECO:0000313" key="2">
    <source>
        <dbReference type="EMBL" id="QQP35797.1"/>
    </source>
</evidence>